<feature type="compositionally biased region" description="Basic residues" evidence="1">
    <location>
        <begin position="154"/>
        <end position="167"/>
    </location>
</feature>
<dbReference type="AlphaFoldDB" id="A0A9P6M3F2"/>
<evidence type="ECO:0000256" key="1">
    <source>
        <dbReference type="SAM" id="MobiDB-lite"/>
    </source>
</evidence>
<feature type="compositionally biased region" description="Basic and acidic residues" evidence="1">
    <location>
        <begin position="168"/>
        <end position="179"/>
    </location>
</feature>
<evidence type="ECO:0000313" key="2">
    <source>
        <dbReference type="EMBL" id="KAF9964084.1"/>
    </source>
</evidence>
<proteinExistence type="predicted"/>
<evidence type="ECO:0000313" key="3">
    <source>
        <dbReference type="Proteomes" id="UP000738359"/>
    </source>
</evidence>
<accession>A0A9P6M3F2</accession>
<organism evidence="2 3">
    <name type="scientific">Mortierella alpina</name>
    <name type="common">Oleaginous fungus</name>
    <name type="synonym">Mortierella renispora</name>
    <dbReference type="NCBI Taxonomy" id="64518"/>
    <lineage>
        <taxon>Eukaryota</taxon>
        <taxon>Fungi</taxon>
        <taxon>Fungi incertae sedis</taxon>
        <taxon>Mucoromycota</taxon>
        <taxon>Mortierellomycotina</taxon>
        <taxon>Mortierellomycetes</taxon>
        <taxon>Mortierellales</taxon>
        <taxon>Mortierellaceae</taxon>
        <taxon>Mortierella</taxon>
    </lineage>
</organism>
<comment type="caution">
    <text evidence="2">The sequence shown here is derived from an EMBL/GenBank/DDBJ whole genome shotgun (WGS) entry which is preliminary data.</text>
</comment>
<feature type="compositionally biased region" description="Basic and acidic residues" evidence="1">
    <location>
        <begin position="127"/>
        <end position="140"/>
    </location>
</feature>
<sequence>MVIDPSLSGSSIIKDLEHRLHFVEDAYMSLRTYTQKLQQLQASQDRTIGWMRERIDYMTEAAQARRDPMASPPTPQSGTMFAVKRKAEIVLDDPRSRARYDPSVSRHDSAGHAYYGVESVASPGVLDGHRTNSEHYDPSRRQHASHPSMQNDHHPHHHHSHHSHHPHHPQEQQQPHRMETAPAKI</sequence>
<dbReference type="EMBL" id="JAAAHY010000409">
    <property type="protein sequence ID" value="KAF9964084.1"/>
    <property type="molecule type" value="Genomic_DNA"/>
</dbReference>
<reference evidence="2" key="1">
    <citation type="journal article" date="2020" name="Fungal Divers.">
        <title>Resolving the Mortierellaceae phylogeny through synthesis of multi-gene phylogenetics and phylogenomics.</title>
        <authorList>
            <person name="Vandepol N."/>
            <person name="Liber J."/>
            <person name="Desiro A."/>
            <person name="Na H."/>
            <person name="Kennedy M."/>
            <person name="Barry K."/>
            <person name="Grigoriev I.V."/>
            <person name="Miller A.N."/>
            <person name="O'Donnell K."/>
            <person name="Stajich J.E."/>
            <person name="Bonito G."/>
        </authorList>
    </citation>
    <scope>NUCLEOTIDE SEQUENCE</scope>
    <source>
        <strain evidence="2">CK1249</strain>
    </source>
</reference>
<feature type="region of interest" description="Disordered" evidence="1">
    <location>
        <begin position="121"/>
        <end position="185"/>
    </location>
</feature>
<dbReference type="OrthoDB" id="2446185at2759"/>
<gene>
    <name evidence="2" type="ORF">BGZ70_006963</name>
</gene>
<protein>
    <submittedName>
        <fullName evidence="2">Uncharacterized protein</fullName>
    </submittedName>
</protein>
<dbReference type="Proteomes" id="UP000738359">
    <property type="component" value="Unassembled WGS sequence"/>
</dbReference>
<keyword evidence="3" id="KW-1185">Reference proteome</keyword>
<name>A0A9P6M3F2_MORAP</name>